<dbReference type="EMBL" id="CP003607">
    <property type="protein sequence ID" value="AFY80648.1"/>
    <property type="molecule type" value="Genomic_DNA"/>
</dbReference>
<dbReference type="Proteomes" id="UP000010367">
    <property type="component" value="Chromosome"/>
</dbReference>
<keyword evidence="3" id="KW-1185">Reference proteome</keyword>
<dbReference type="InParanoid" id="K9TE01"/>
<dbReference type="AlphaFoldDB" id="K9TE01"/>
<proteinExistence type="predicted"/>
<protein>
    <submittedName>
        <fullName evidence="2">Mo-dependent nitrogenase C-terminus</fullName>
    </submittedName>
</protein>
<dbReference type="KEGG" id="oac:Oscil6304_0916"/>
<gene>
    <name evidence="2" type="ORF">Oscil6304_0916</name>
</gene>
<evidence type="ECO:0000259" key="1">
    <source>
        <dbReference type="Pfam" id="PF06967"/>
    </source>
</evidence>
<feature type="domain" description="Mo-dependent nitrogenase C-terminal" evidence="1">
    <location>
        <begin position="19"/>
        <end position="100"/>
    </location>
</feature>
<evidence type="ECO:0000313" key="3">
    <source>
        <dbReference type="Proteomes" id="UP000010367"/>
    </source>
</evidence>
<organism evidence="2 3">
    <name type="scientific">Oscillatoria acuminata PCC 6304</name>
    <dbReference type="NCBI Taxonomy" id="56110"/>
    <lineage>
        <taxon>Bacteria</taxon>
        <taxon>Bacillati</taxon>
        <taxon>Cyanobacteriota</taxon>
        <taxon>Cyanophyceae</taxon>
        <taxon>Oscillatoriophycideae</taxon>
        <taxon>Oscillatoriales</taxon>
        <taxon>Oscillatoriaceae</taxon>
        <taxon>Oscillatoria</taxon>
    </lineage>
</organism>
<accession>K9TE01</accession>
<dbReference type="STRING" id="56110.Oscil6304_0916"/>
<dbReference type="PATRIC" id="fig|56110.3.peg.1105"/>
<reference evidence="2 3" key="1">
    <citation type="submission" date="2012-06" db="EMBL/GenBank/DDBJ databases">
        <title>Finished chromosome of genome of Oscillatoria acuminata PCC 6304.</title>
        <authorList>
            <consortium name="US DOE Joint Genome Institute"/>
            <person name="Gugger M."/>
            <person name="Coursin T."/>
            <person name="Rippka R."/>
            <person name="Tandeau De Marsac N."/>
            <person name="Huntemann M."/>
            <person name="Wei C.-L."/>
            <person name="Han J."/>
            <person name="Detter J.C."/>
            <person name="Han C."/>
            <person name="Tapia R."/>
            <person name="Davenport K."/>
            <person name="Daligault H."/>
            <person name="Erkkila T."/>
            <person name="Gu W."/>
            <person name="Munk A.C.C."/>
            <person name="Teshima H."/>
            <person name="Xu Y."/>
            <person name="Chain P."/>
            <person name="Chen A."/>
            <person name="Krypides N."/>
            <person name="Mavromatis K."/>
            <person name="Markowitz V."/>
            <person name="Szeto E."/>
            <person name="Ivanova N."/>
            <person name="Mikhailova N."/>
            <person name="Ovchinnikova G."/>
            <person name="Pagani I."/>
            <person name="Pati A."/>
            <person name="Goodwin L."/>
            <person name="Peters L."/>
            <person name="Pitluck S."/>
            <person name="Woyke T."/>
            <person name="Kerfeld C."/>
        </authorList>
    </citation>
    <scope>NUCLEOTIDE SEQUENCE [LARGE SCALE GENOMIC DNA]</scope>
    <source>
        <strain evidence="2 3">PCC 6304</strain>
    </source>
</reference>
<dbReference type="eggNOG" id="COG3793">
    <property type="taxonomic scope" value="Bacteria"/>
</dbReference>
<dbReference type="InterPro" id="IPR009717">
    <property type="entry name" value="Mo-dep_Nase_C"/>
</dbReference>
<name>K9TE01_9CYAN</name>
<sequence>MRSHPAEVLTIMTQLFLPVLQPLRQWLDQIEVRDPKVAKQLYKLIPAQCPFARDLKFRGRTLFHIPPLCKLNPLYDELMGLRFRALCYLVDECGMDIQAFS</sequence>
<dbReference type="Pfam" id="PF06967">
    <property type="entry name" value="Mo-nitro_C"/>
    <property type="match status" value="1"/>
</dbReference>
<evidence type="ECO:0000313" key="2">
    <source>
        <dbReference type="EMBL" id="AFY80648.1"/>
    </source>
</evidence>
<dbReference type="HOGENOM" id="CLU_156633_0_1_3"/>